<feature type="domain" description="TniQ" evidence="1">
    <location>
        <begin position="7"/>
        <end position="140"/>
    </location>
</feature>
<dbReference type="RefSeq" id="WP_091790072.1">
    <property type="nucleotide sequence ID" value="NZ_FNDI01000045.1"/>
</dbReference>
<comment type="caution">
    <text evidence="2">The sequence shown here is derived from an EMBL/GenBank/DDBJ whole genome shotgun (WGS) entry which is preliminary data.</text>
</comment>
<dbReference type="EMBL" id="FNDI01000045">
    <property type="protein sequence ID" value="SDJ36163.1"/>
    <property type="molecule type" value="Genomic_DNA"/>
</dbReference>
<protein>
    <submittedName>
        <fullName evidence="2">TniQ protein</fullName>
    </submittedName>
</protein>
<evidence type="ECO:0000259" key="1">
    <source>
        <dbReference type="Pfam" id="PF06527"/>
    </source>
</evidence>
<reference evidence="2" key="1">
    <citation type="submission" date="2016-10" db="EMBL/GenBank/DDBJ databases">
        <authorList>
            <person name="Varghese N."/>
            <person name="Submissions S."/>
        </authorList>
    </citation>
    <scope>NUCLEOTIDE SEQUENCE [LARGE SCALE GENOMIC DNA]</scope>
    <source>
        <strain evidence="2">YR281</strain>
    </source>
</reference>
<dbReference type="AlphaFoldDB" id="A0A7Z7BJ27"/>
<evidence type="ECO:0000313" key="2">
    <source>
        <dbReference type="EMBL" id="SDJ36163.1"/>
    </source>
</evidence>
<evidence type="ECO:0000313" key="3">
    <source>
        <dbReference type="Proteomes" id="UP000198900"/>
    </source>
</evidence>
<proteinExistence type="predicted"/>
<organism evidence="2 3">
    <name type="scientific">Paraburkholderia steynii</name>
    <dbReference type="NCBI Taxonomy" id="1245441"/>
    <lineage>
        <taxon>Bacteria</taxon>
        <taxon>Pseudomonadati</taxon>
        <taxon>Pseudomonadota</taxon>
        <taxon>Betaproteobacteria</taxon>
        <taxon>Burkholderiales</taxon>
        <taxon>Burkholderiaceae</taxon>
        <taxon>Paraburkholderia</taxon>
    </lineage>
</organism>
<gene>
    <name evidence="2" type="ORF">SAMN04487926_14516</name>
</gene>
<accession>A0A7Z7BJ27</accession>
<keyword evidence="3" id="KW-1185">Reference proteome</keyword>
<dbReference type="Proteomes" id="UP000198900">
    <property type="component" value="Unassembled WGS sequence"/>
</dbReference>
<dbReference type="InterPro" id="IPR009492">
    <property type="entry name" value="TniQ"/>
</dbReference>
<name>A0A7Z7BJ27_9BURK</name>
<sequence length="356" mass="40547">MAIYLFAPYDDELLHGLVYRYIEHMGVHSLSHFRGLTKNSLDLDWWARETAVSVGMTARQIADRLTLRPFLSATRWWSILCNDASHPPQGQQLLKSPRGPRTLRFCRTCFVQDHRMGRSPYWRRSHQLPGSFFCHIHGETLYETGRGLRHREQYDIDTALSMGVRIKLDLTETQKSNCVSLAKMVHWILISASGPGTIRHAVTRSRFRFEFVTPTEEVIRSITKTDHVMSSILDHYGKSFIDLCRDTSTANVLMTSYPMGRLEVLLSHSLIEASLDFMWPKCVNVQAHPKNDVRVNAVKRTSSGWTAACLCGCTFDYVVSTISKDAARFEITSIRLPPTDVRPVDTPEEHKSGCSS</sequence>
<dbReference type="Pfam" id="PF06527">
    <property type="entry name" value="TniQ"/>
    <property type="match status" value="1"/>
</dbReference>